<dbReference type="eggNOG" id="ENOG502S0KD">
    <property type="taxonomic scope" value="Eukaryota"/>
</dbReference>
<protein>
    <submittedName>
        <fullName evidence="2">Uncharacterized protein</fullName>
    </submittedName>
</protein>
<keyword evidence="3" id="KW-1185">Reference proteome</keyword>
<evidence type="ECO:0000256" key="1">
    <source>
        <dbReference type="SAM" id="MobiDB-lite"/>
    </source>
</evidence>
<dbReference type="Proteomes" id="UP000019373">
    <property type="component" value="Unassembled WGS sequence"/>
</dbReference>
<dbReference type="Pfam" id="PF12520">
    <property type="entry name" value="DUF3723"/>
    <property type="match status" value="2"/>
</dbReference>
<dbReference type="GeneID" id="19240666"/>
<feature type="compositionally biased region" description="Acidic residues" evidence="1">
    <location>
        <begin position="480"/>
        <end position="491"/>
    </location>
</feature>
<dbReference type="OMA" id="FWHLPQS"/>
<dbReference type="AlphaFoldDB" id="U1FV37"/>
<dbReference type="InterPro" id="IPR022198">
    <property type="entry name" value="DUF3723"/>
</dbReference>
<dbReference type="OrthoDB" id="4227485at2759"/>
<reference evidence="3" key="1">
    <citation type="journal article" date="2014" name="BMC Genomics">
        <title>Genome characteristics reveal the impact of lichenization on lichen-forming fungus Endocarpon pusillum Hedwig (Verrucariales, Ascomycota).</title>
        <authorList>
            <person name="Wang Y.-Y."/>
            <person name="Liu B."/>
            <person name="Zhang X.-Y."/>
            <person name="Zhou Q.-M."/>
            <person name="Zhang T."/>
            <person name="Li H."/>
            <person name="Yu Y.-F."/>
            <person name="Zhang X.-L."/>
            <person name="Hao X.-Y."/>
            <person name="Wang M."/>
            <person name="Wang L."/>
            <person name="Wei J.-C."/>
        </authorList>
    </citation>
    <scope>NUCLEOTIDE SEQUENCE [LARGE SCALE GENOMIC DNA]</scope>
    <source>
        <strain evidence="3">Z07020 / HMAS-L-300199</strain>
    </source>
</reference>
<feature type="compositionally biased region" description="Low complexity" evidence="1">
    <location>
        <begin position="493"/>
        <end position="514"/>
    </location>
</feature>
<proteinExistence type="predicted"/>
<dbReference type="HOGENOM" id="CLU_412206_0_0_1"/>
<name>U1FV37_ENDPU</name>
<accession>U1FV37</accession>
<evidence type="ECO:0000313" key="2">
    <source>
        <dbReference type="EMBL" id="ERF68657.1"/>
    </source>
</evidence>
<organism evidence="2 3">
    <name type="scientific">Endocarpon pusillum (strain Z07020 / HMAS-L-300199)</name>
    <name type="common">Lichen-forming fungus</name>
    <dbReference type="NCBI Taxonomy" id="1263415"/>
    <lineage>
        <taxon>Eukaryota</taxon>
        <taxon>Fungi</taxon>
        <taxon>Dikarya</taxon>
        <taxon>Ascomycota</taxon>
        <taxon>Pezizomycotina</taxon>
        <taxon>Eurotiomycetes</taxon>
        <taxon>Chaetothyriomycetidae</taxon>
        <taxon>Verrucariales</taxon>
        <taxon>Verrucariaceae</taxon>
        <taxon>Endocarpon</taxon>
    </lineage>
</organism>
<gene>
    <name evidence="2" type="ORF">EPUS_05718</name>
</gene>
<feature type="region of interest" description="Disordered" evidence="1">
    <location>
        <begin position="480"/>
        <end position="526"/>
    </location>
</feature>
<dbReference type="EMBL" id="KE721500">
    <property type="protein sequence ID" value="ERF68657.1"/>
    <property type="molecule type" value="Genomic_DNA"/>
</dbReference>
<evidence type="ECO:0000313" key="3">
    <source>
        <dbReference type="Proteomes" id="UP000019373"/>
    </source>
</evidence>
<sequence>MSFVLWIIILEDIPREIFSAIQEEYSNSRQFCDGDIYRSLRHHQLNRNINEAGKWQARLSASKRKDVRQLHERYPHLTEAFDSLLPVIGLWAAVEIGTFHRILTLRCPEVMCNMLPSNHCHAHIHQEMVHYLHHVGRIWRQILSNEHLAFVDPATVAFLETLAPKFSTQDSAAVRRAMHDRVIFPQISREITRGQILNRILETPERIPSLFTFFEDTKYLEPCAKALKFLLPPIQPRSTSSLRDTFSRHFSVRQSPSIPIQKSEQVYASLHVDSPRIGGWLAYRQLWLFAMRHFPDLTDTIPRKDLRKPKPTQEGKRSSCIRFQLADLAHRLGYNSEQIHALRDEDPDRSMARTFLSQIRPTDIYDFSEEDRAGLVEHICEEIRRRSSVIRIETTPAYTTDEKGQPKSHRCGRPFEQNHRSDQPFLFCGRPFEQNHRSDQPFLFLGNIYGQIKMQRREHLTSFAFTRDIFMAFFGDNEDDDIFPESSEPPEDAPASPAKPSSHIASPSAAGPSSVIVRPRSENQDRRDSVFMASGFNSIHATRNACEIPTSSKASNIIQDHLKAINSTSQDHIILYCWRQQEYIVYDSESEFSFYSKVKDLTNKHFWFAVIKTPEKIKYVSMKNAWQEAQKYKVVFAGLKGKGGDYNNLPFTGDDLDHFLNYIDHL</sequence>
<dbReference type="RefSeq" id="XP_007805641.1">
    <property type="nucleotide sequence ID" value="XM_007807450.1"/>
</dbReference>